<comment type="subcellular location">
    <subcellularLocation>
        <location evidence="3">Cytoplasm</location>
    </subcellularLocation>
</comment>
<dbReference type="PIRSF" id="PIRSF006305">
    <property type="entry name" value="Maf"/>
    <property type="match status" value="1"/>
</dbReference>
<dbReference type="PANTHER" id="PTHR43213:SF5">
    <property type="entry name" value="BIFUNCTIONAL DTTP_UTP PYROPHOSPHATASE_METHYLTRANSFERASE PROTEIN-RELATED"/>
    <property type="match status" value="1"/>
</dbReference>
<reference evidence="4 5" key="1">
    <citation type="journal article" date="2016" name="Nat. Commun.">
        <title>Thousands of microbial genomes shed light on interconnected biogeochemical processes in an aquifer system.</title>
        <authorList>
            <person name="Anantharaman K."/>
            <person name="Brown C.T."/>
            <person name="Hug L.A."/>
            <person name="Sharon I."/>
            <person name="Castelle C.J."/>
            <person name="Probst A.J."/>
            <person name="Thomas B.C."/>
            <person name="Singh A."/>
            <person name="Wilkins M.J."/>
            <person name="Karaoz U."/>
            <person name="Brodie E.L."/>
            <person name="Williams K.H."/>
            <person name="Hubbard S.S."/>
            <person name="Banfield J.F."/>
        </authorList>
    </citation>
    <scope>NUCLEOTIDE SEQUENCE [LARGE SCALE GENOMIC DNA]</scope>
</reference>
<evidence type="ECO:0000256" key="2">
    <source>
        <dbReference type="ARBA" id="ARBA00022801"/>
    </source>
</evidence>
<dbReference type="Pfam" id="PF02545">
    <property type="entry name" value="Maf"/>
    <property type="match status" value="1"/>
</dbReference>
<accession>A0A1F6CKQ6</accession>
<comment type="catalytic activity">
    <reaction evidence="3">
        <text>a ribonucleoside 5'-triphosphate + H2O = a ribonucleoside 5'-phosphate + diphosphate + H(+)</text>
        <dbReference type="Rhea" id="RHEA:23996"/>
        <dbReference type="ChEBI" id="CHEBI:15377"/>
        <dbReference type="ChEBI" id="CHEBI:15378"/>
        <dbReference type="ChEBI" id="CHEBI:33019"/>
        <dbReference type="ChEBI" id="CHEBI:58043"/>
        <dbReference type="ChEBI" id="CHEBI:61557"/>
        <dbReference type="EC" id="3.6.1.9"/>
    </reaction>
</comment>
<dbReference type="Gene3D" id="3.90.950.10">
    <property type="match status" value="1"/>
</dbReference>
<protein>
    <recommendedName>
        <fullName evidence="3">Nucleoside triphosphate pyrophosphatase</fullName>
        <ecNumber evidence="3">3.6.1.9</ecNumber>
    </recommendedName>
    <alternativeName>
        <fullName evidence="3">Nucleotide pyrophosphatase</fullName>
        <shortName evidence="3">Nucleotide PPase</shortName>
    </alternativeName>
</protein>
<keyword evidence="3" id="KW-0546">Nucleotide metabolism</keyword>
<comment type="similarity">
    <text evidence="3">Belongs to the Maf family.</text>
</comment>
<dbReference type="InterPro" id="IPR003697">
    <property type="entry name" value="Maf-like"/>
</dbReference>
<evidence type="ECO:0000256" key="3">
    <source>
        <dbReference type="HAMAP-Rule" id="MF_00528"/>
    </source>
</evidence>
<sequence>MKLILASASPWRKKILAKSGIEFEVQESGYEEHMGLPLPPPALARHLALGKALMVAKQHQDAVVLGADTFAVFRGKLLGKPHGKARAIQMLTALSGKTHTLITGFAIVDSKTGRTFTKTVATRVKMRKLSPTEIVAYVRTGESLKNAGGYAIQGKGEKLIASIVGDSNNVAGLPLAAVKKELAKFGVRV</sequence>
<dbReference type="CDD" id="cd00555">
    <property type="entry name" value="Maf"/>
    <property type="match status" value="1"/>
</dbReference>
<dbReference type="HAMAP" id="MF_00528">
    <property type="entry name" value="Maf"/>
    <property type="match status" value="1"/>
</dbReference>
<gene>
    <name evidence="4" type="ORF">A2763_03130</name>
</gene>
<dbReference type="GO" id="GO:0005737">
    <property type="term" value="C:cytoplasm"/>
    <property type="evidence" value="ECO:0007669"/>
    <property type="project" value="UniProtKB-SubCell"/>
</dbReference>
<dbReference type="GO" id="GO:0047429">
    <property type="term" value="F:nucleoside triphosphate diphosphatase activity"/>
    <property type="evidence" value="ECO:0007669"/>
    <property type="project" value="UniProtKB-EC"/>
</dbReference>
<organism evidence="4 5">
    <name type="scientific">Candidatus Kaiserbacteria bacterium RIFCSPHIGHO2_01_FULL_54_36</name>
    <dbReference type="NCBI Taxonomy" id="1798482"/>
    <lineage>
        <taxon>Bacteria</taxon>
        <taxon>Candidatus Kaiseribacteriota</taxon>
    </lineage>
</organism>
<dbReference type="InterPro" id="IPR029001">
    <property type="entry name" value="ITPase-like_fam"/>
</dbReference>
<dbReference type="PANTHER" id="PTHR43213">
    <property type="entry name" value="BIFUNCTIONAL DTTP/UTP PYROPHOSPHATASE/METHYLTRANSFERASE PROTEIN-RELATED"/>
    <property type="match status" value="1"/>
</dbReference>
<dbReference type="EMBL" id="MFKV01000028">
    <property type="protein sequence ID" value="OGG49648.1"/>
    <property type="molecule type" value="Genomic_DNA"/>
</dbReference>
<dbReference type="AlphaFoldDB" id="A0A1F6CKQ6"/>
<dbReference type="GO" id="GO:0009117">
    <property type="term" value="P:nucleotide metabolic process"/>
    <property type="evidence" value="ECO:0007669"/>
    <property type="project" value="UniProtKB-KW"/>
</dbReference>
<proteinExistence type="inferred from homology"/>
<dbReference type="NCBIfam" id="TIGR00172">
    <property type="entry name" value="maf"/>
    <property type="match status" value="1"/>
</dbReference>
<dbReference type="SUPFAM" id="SSF52972">
    <property type="entry name" value="ITPase-like"/>
    <property type="match status" value="1"/>
</dbReference>
<comment type="caution">
    <text evidence="4">The sequence shown here is derived from an EMBL/GenBank/DDBJ whole genome shotgun (WGS) entry which is preliminary data.</text>
</comment>
<evidence type="ECO:0000313" key="5">
    <source>
        <dbReference type="Proteomes" id="UP000178370"/>
    </source>
</evidence>
<feature type="active site" description="Proton acceptor" evidence="3">
    <location>
        <position position="68"/>
    </location>
</feature>
<comment type="cofactor">
    <cofactor evidence="1 3">
        <name>a divalent metal cation</name>
        <dbReference type="ChEBI" id="CHEBI:60240"/>
    </cofactor>
</comment>
<keyword evidence="3" id="KW-0963">Cytoplasm</keyword>
<keyword evidence="2 3" id="KW-0378">Hydrolase</keyword>
<dbReference type="STRING" id="1798482.A2763_03130"/>
<comment type="function">
    <text evidence="3">Nucleoside triphosphate pyrophosphatase. May have a dual role in cell division arrest and in preventing the incorporation of modified nucleotides into cellular nucleic acids.</text>
</comment>
<comment type="catalytic activity">
    <reaction evidence="3">
        <text>a 2'-deoxyribonucleoside 5'-triphosphate + H2O = a 2'-deoxyribonucleoside 5'-phosphate + diphosphate + H(+)</text>
        <dbReference type="Rhea" id="RHEA:44644"/>
        <dbReference type="ChEBI" id="CHEBI:15377"/>
        <dbReference type="ChEBI" id="CHEBI:15378"/>
        <dbReference type="ChEBI" id="CHEBI:33019"/>
        <dbReference type="ChEBI" id="CHEBI:61560"/>
        <dbReference type="ChEBI" id="CHEBI:65317"/>
        <dbReference type="EC" id="3.6.1.9"/>
    </reaction>
</comment>
<evidence type="ECO:0000313" key="4">
    <source>
        <dbReference type="EMBL" id="OGG49648.1"/>
    </source>
</evidence>
<dbReference type="Proteomes" id="UP000178370">
    <property type="component" value="Unassembled WGS sequence"/>
</dbReference>
<comment type="caution">
    <text evidence="3">Lacks conserved residue(s) required for the propagation of feature annotation.</text>
</comment>
<evidence type="ECO:0000256" key="1">
    <source>
        <dbReference type="ARBA" id="ARBA00001968"/>
    </source>
</evidence>
<dbReference type="EC" id="3.6.1.9" evidence="3"/>
<name>A0A1F6CKQ6_9BACT</name>